<evidence type="ECO:0000256" key="7">
    <source>
        <dbReference type="ARBA" id="ARBA00023015"/>
    </source>
</evidence>
<dbReference type="GO" id="GO:0005886">
    <property type="term" value="C:plasma membrane"/>
    <property type="evidence" value="ECO:0007669"/>
    <property type="project" value="UniProtKB-SubCell"/>
</dbReference>
<evidence type="ECO:0000259" key="13">
    <source>
        <dbReference type="Pfam" id="PF03816"/>
    </source>
</evidence>
<keyword evidence="7" id="KW-0805">Transcription regulation</keyword>
<comment type="caution">
    <text evidence="14">The sequence shown here is derived from an EMBL/GenBank/DDBJ whole genome shotgun (WGS) entry which is preliminary data.</text>
</comment>
<protein>
    <recommendedName>
        <fullName evidence="11">Regulatory protein MsrR</fullName>
    </recommendedName>
</protein>
<keyword evidence="4 12" id="KW-0812">Transmembrane</keyword>
<dbReference type="RefSeq" id="WP_116079089.1">
    <property type="nucleotide sequence ID" value="NZ_PQWM01000076.1"/>
</dbReference>
<comment type="subcellular location">
    <subcellularLocation>
        <location evidence="1">Cell membrane</location>
        <topology evidence="1">Single-pass type II membrane protein</topology>
    </subcellularLocation>
</comment>
<evidence type="ECO:0000256" key="2">
    <source>
        <dbReference type="ARBA" id="ARBA00006068"/>
    </source>
</evidence>
<comment type="function">
    <text evidence="10">Involved in SarA attenuation. Affects resistance to oxacillin and teicoplanin, as well as the synthesis of virulence factors.</text>
</comment>
<name>A0A3D8WTK0_PRIMG</name>
<dbReference type="Proteomes" id="UP000256519">
    <property type="component" value="Unassembled WGS sequence"/>
</dbReference>
<accession>A0A3D8WTK0</accession>
<keyword evidence="6 12" id="KW-1133">Transmembrane helix</keyword>
<feature type="domain" description="Cell envelope-related transcriptional attenuator" evidence="13">
    <location>
        <begin position="94"/>
        <end position="238"/>
    </location>
</feature>
<reference evidence="14" key="1">
    <citation type="journal article" date="2018" name="Appl. Environ. Microbiol.">
        <title>Antimicrobial susceptibility testing and tentative epidemiological cut-off values of five Bacillus species relevant for use as animal feed additives or for plant protection.</title>
        <authorList>
            <person name="Agerso Y."/>
            <person name="Stuer-Lauridsen B."/>
            <person name="Bjerre K."/>
            <person name="Jensen M.G."/>
            <person name="Johansen E."/>
            <person name="Bennedsen M."/>
            <person name="Brockmann E."/>
            <person name="Nielsen B."/>
        </authorList>
    </citation>
    <scope>NUCLEOTIDE SEQUENCE [LARGE SCALE GENOMIC DNA]</scope>
    <source>
        <strain evidence="14">CHCC20162</strain>
    </source>
</reference>
<sequence>MKKKAGDRNVERTRRKRRRRVRWGRVFFALLFLFIIVGGIYSYFQYKQGLSMASDGKFADDGTTFEQFQGSLPNNGEVNMLLLGSDSRGEKHSRTDSILIAHYDSKSKHPKIVSLMRDMYVDIPGHGKQKLNAAYAFGGPELLRQTIKQNFDIDINYYAVVDFEGFSKIVDTIAPDGIEVTVPHDMSSGIGMTLHKGTQILHGEQLLGYVRFRHDNMSDFGRVQRQQEVVLKLKDEVASLNSVFKIPKLLGVMDPYIDTNLDTKSMMLLAKDVVTGNMKDVQSLRLPLDGSFENKTYSGVGMVLDIDLDKNKEALQEFLNDK</sequence>
<evidence type="ECO:0000313" key="14">
    <source>
        <dbReference type="EMBL" id="RDZ05679.1"/>
    </source>
</evidence>
<evidence type="ECO:0000256" key="4">
    <source>
        <dbReference type="ARBA" id="ARBA00022692"/>
    </source>
</evidence>
<keyword evidence="5" id="KW-0735">Signal-anchor</keyword>
<dbReference type="PANTHER" id="PTHR33392">
    <property type="entry name" value="POLYISOPRENYL-TEICHOIC ACID--PEPTIDOGLYCAN TEICHOIC ACID TRANSFERASE TAGU"/>
    <property type="match status" value="1"/>
</dbReference>
<evidence type="ECO:0000256" key="6">
    <source>
        <dbReference type="ARBA" id="ARBA00022989"/>
    </source>
</evidence>
<dbReference type="Pfam" id="PF03816">
    <property type="entry name" value="LytR_cpsA_psr"/>
    <property type="match status" value="1"/>
</dbReference>
<keyword evidence="8 12" id="KW-0472">Membrane</keyword>
<dbReference type="EMBL" id="PQWM01000076">
    <property type="protein sequence ID" value="RDZ05679.1"/>
    <property type="molecule type" value="Genomic_DNA"/>
</dbReference>
<dbReference type="Gene3D" id="3.40.630.190">
    <property type="entry name" value="LCP protein"/>
    <property type="match status" value="1"/>
</dbReference>
<evidence type="ECO:0000256" key="3">
    <source>
        <dbReference type="ARBA" id="ARBA00022475"/>
    </source>
</evidence>
<dbReference type="AlphaFoldDB" id="A0A3D8WTK0"/>
<comment type="similarity">
    <text evidence="2">Belongs to the LytR/CpsA/Psr (LCP) family.</text>
</comment>
<feature type="transmembrane region" description="Helical" evidence="12">
    <location>
        <begin position="21"/>
        <end position="44"/>
    </location>
</feature>
<evidence type="ECO:0000256" key="12">
    <source>
        <dbReference type="SAM" id="Phobius"/>
    </source>
</evidence>
<evidence type="ECO:0000256" key="10">
    <source>
        <dbReference type="ARBA" id="ARBA00037178"/>
    </source>
</evidence>
<evidence type="ECO:0000256" key="9">
    <source>
        <dbReference type="ARBA" id="ARBA00023163"/>
    </source>
</evidence>
<evidence type="ECO:0000256" key="1">
    <source>
        <dbReference type="ARBA" id="ARBA00004401"/>
    </source>
</evidence>
<dbReference type="InterPro" id="IPR050922">
    <property type="entry name" value="LytR/CpsA/Psr_CW_biosynth"/>
</dbReference>
<evidence type="ECO:0000256" key="8">
    <source>
        <dbReference type="ARBA" id="ARBA00023136"/>
    </source>
</evidence>
<evidence type="ECO:0000256" key="5">
    <source>
        <dbReference type="ARBA" id="ARBA00022968"/>
    </source>
</evidence>
<organism evidence="14 15">
    <name type="scientific">Priestia megaterium</name>
    <name type="common">Bacillus megaterium</name>
    <dbReference type="NCBI Taxonomy" id="1404"/>
    <lineage>
        <taxon>Bacteria</taxon>
        <taxon>Bacillati</taxon>
        <taxon>Bacillota</taxon>
        <taxon>Bacilli</taxon>
        <taxon>Bacillales</taxon>
        <taxon>Bacillaceae</taxon>
        <taxon>Priestia</taxon>
    </lineage>
</organism>
<keyword evidence="9" id="KW-0804">Transcription</keyword>
<keyword evidence="3" id="KW-1003">Cell membrane</keyword>
<proteinExistence type="inferred from homology"/>
<evidence type="ECO:0000313" key="15">
    <source>
        <dbReference type="Proteomes" id="UP000256519"/>
    </source>
</evidence>
<dbReference type="InterPro" id="IPR004474">
    <property type="entry name" value="LytR_CpsA_psr"/>
</dbReference>
<evidence type="ECO:0000256" key="11">
    <source>
        <dbReference type="ARBA" id="ARBA00040752"/>
    </source>
</evidence>
<dbReference type="GO" id="GO:0071555">
    <property type="term" value="P:cell wall organization"/>
    <property type="evidence" value="ECO:0007669"/>
    <property type="project" value="UniProtKB-KW"/>
</dbReference>
<dbReference type="PANTHER" id="PTHR33392:SF8">
    <property type="entry name" value="REGULATORY PROTEIN MSRR"/>
    <property type="match status" value="1"/>
</dbReference>
<dbReference type="NCBIfam" id="TIGR00350">
    <property type="entry name" value="lytR_cpsA_psr"/>
    <property type="match status" value="1"/>
</dbReference>
<gene>
    <name evidence="14" type="ORF">C3744_29440</name>
</gene>